<reference evidence="1" key="1">
    <citation type="submission" date="2021-02" db="EMBL/GenBank/DDBJ databases">
        <title>Phycicoccus sp. MQZ13P-5T, whole genome shotgun sequence.</title>
        <authorList>
            <person name="Tuo L."/>
        </authorList>
    </citation>
    <scope>NUCLEOTIDE SEQUENCE</scope>
    <source>
        <strain evidence="1">MQZ13P-5</strain>
    </source>
</reference>
<evidence type="ECO:0000313" key="1">
    <source>
        <dbReference type="EMBL" id="MBM6400447.1"/>
    </source>
</evidence>
<evidence type="ECO:0000313" key="2">
    <source>
        <dbReference type="Proteomes" id="UP001430172"/>
    </source>
</evidence>
<proteinExistence type="predicted"/>
<dbReference type="Proteomes" id="UP001430172">
    <property type="component" value="Unassembled WGS sequence"/>
</dbReference>
<name>A0ABS2CKM7_9MICO</name>
<organism evidence="1 2">
    <name type="scientific">Phycicoccus sonneratiae</name>
    <dbReference type="NCBI Taxonomy" id="2807628"/>
    <lineage>
        <taxon>Bacteria</taxon>
        <taxon>Bacillati</taxon>
        <taxon>Actinomycetota</taxon>
        <taxon>Actinomycetes</taxon>
        <taxon>Micrococcales</taxon>
        <taxon>Intrasporangiaceae</taxon>
        <taxon>Phycicoccus</taxon>
    </lineage>
</organism>
<protein>
    <submittedName>
        <fullName evidence="1">Uncharacterized protein</fullName>
    </submittedName>
</protein>
<dbReference type="EMBL" id="JAFDVD010000008">
    <property type="protein sequence ID" value="MBM6400447.1"/>
    <property type="molecule type" value="Genomic_DNA"/>
</dbReference>
<comment type="caution">
    <text evidence="1">The sequence shown here is derived from an EMBL/GenBank/DDBJ whole genome shotgun (WGS) entry which is preliminary data.</text>
</comment>
<dbReference type="RefSeq" id="WP_204130905.1">
    <property type="nucleotide sequence ID" value="NZ_JAFDVD010000008.1"/>
</dbReference>
<sequence>MTAREALRRRFRPRAGSTGAYAMEMPVHLLRALYVRDHWGLEVTDPPPALGLARDEALGGAELAPVWSAWWTWLVGLDAADPRLLDRPGRPAPGSRCPPVFAALLDDDSARVGAWTTSWRTRFRDEILPRGTGVEQRLAGEPSGGDPGRPLSVAVLPVDGPWLSWVGPSRLLVSQHCREDPERYLARAAASRPDAA</sequence>
<accession>A0ABS2CKM7</accession>
<keyword evidence="2" id="KW-1185">Reference proteome</keyword>
<gene>
    <name evidence="1" type="ORF">JQN70_08630</name>
</gene>